<accession>A0A2A6CLJ8</accession>
<evidence type="ECO:0000313" key="1">
    <source>
        <dbReference type="EnsemblMetazoa" id="PPA34203.1"/>
    </source>
</evidence>
<sequence length="93" mass="10427">MTLPAPIVSAKGVLTRYLNQLVPLLDEASETFGKPFEFPEEDGAHKVYVKTVSARLLTLDSDIHDLLAKLISKNAVMYTYLNTAEYAEFYTDI</sequence>
<proteinExistence type="predicted"/>
<dbReference type="Proteomes" id="UP000005239">
    <property type="component" value="Unassembled WGS sequence"/>
</dbReference>
<reference evidence="2" key="1">
    <citation type="journal article" date="2008" name="Nat. Genet.">
        <title>The Pristionchus pacificus genome provides a unique perspective on nematode lifestyle and parasitism.</title>
        <authorList>
            <person name="Dieterich C."/>
            <person name="Clifton S.W."/>
            <person name="Schuster L.N."/>
            <person name="Chinwalla A."/>
            <person name="Delehaunty K."/>
            <person name="Dinkelacker I."/>
            <person name="Fulton L."/>
            <person name="Fulton R."/>
            <person name="Godfrey J."/>
            <person name="Minx P."/>
            <person name="Mitreva M."/>
            <person name="Roeseler W."/>
            <person name="Tian H."/>
            <person name="Witte H."/>
            <person name="Yang S.P."/>
            <person name="Wilson R.K."/>
            <person name="Sommer R.J."/>
        </authorList>
    </citation>
    <scope>NUCLEOTIDE SEQUENCE [LARGE SCALE GENOMIC DNA]</scope>
    <source>
        <strain evidence="2">PS312</strain>
    </source>
</reference>
<dbReference type="EnsemblMetazoa" id="PPA34203.1">
    <property type="protein sequence ID" value="PPA34203.1"/>
    <property type="gene ID" value="WBGene00272572"/>
</dbReference>
<gene>
    <name evidence="1" type="primary">WBGene00272572</name>
</gene>
<dbReference type="AlphaFoldDB" id="A0A2A6CLJ8"/>
<accession>A0A8R1YQW1</accession>
<protein>
    <submittedName>
        <fullName evidence="1">Uncharacterized protein</fullName>
    </submittedName>
</protein>
<evidence type="ECO:0000313" key="2">
    <source>
        <dbReference type="Proteomes" id="UP000005239"/>
    </source>
</evidence>
<reference evidence="1" key="2">
    <citation type="submission" date="2022-06" db="UniProtKB">
        <authorList>
            <consortium name="EnsemblMetazoa"/>
        </authorList>
    </citation>
    <scope>IDENTIFICATION</scope>
    <source>
        <strain evidence="1">PS312</strain>
    </source>
</reference>
<name>A0A2A6CLJ8_PRIPA</name>
<keyword evidence="2" id="KW-1185">Reference proteome</keyword>
<organism evidence="1 2">
    <name type="scientific">Pristionchus pacificus</name>
    <name type="common">Parasitic nematode worm</name>
    <dbReference type="NCBI Taxonomy" id="54126"/>
    <lineage>
        <taxon>Eukaryota</taxon>
        <taxon>Metazoa</taxon>
        <taxon>Ecdysozoa</taxon>
        <taxon>Nematoda</taxon>
        <taxon>Chromadorea</taxon>
        <taxon>Rhabditida</taxon>
        <taxon>Rhabditina</taxon>
        <taxon>Diplogasteromorpha</taxon>
        <taxon>Diplogasteroidea</taxon>
        <taxon>Neodiplogasteridae</taxon>
        <taxon>Pristionchus</taxon>
    </lineage>
</organism>